<feature type="transmembrane region" description="Helical" evidence="7">
    <location>
        <begin position="224"/>
        <end position="246"/>
    </location>
</feature>
<protein>
    <recommendedName>
        <fullName evidence="7">Choline transporter-like protein</fullName>
    </recommendedName>
</protein>
<evidence type="ECO:0000256" key="8">
    <source>
        <dbReference type="SAM" id="MobiDB-lite"/>
    </source>
</evidence>
<evidence type="ECO:0000256" key="3">
    <source>
        <dbReference type="ARBA" id="ARBA00022692"/>
    </source>
</evidence>
<feature type="transmembrane region" description="Helical" evidence="7">
    <location>
        <begin position="414"/>
        <end position="432"/>
    </location>
</feature>
<comment type="subcellular location">
    <subcellularLocation>
        <location evidence="7">Cell membrane</location>
        <topology evidence="7">Multi-pass membrane protein</topology>
    </subcellularLocation>
    <subcellularLocation>
        <location evidence="1">Membrane</location>
        <topology evidence="1">Multi-pass membrane protein</topology>
    </subcellularLocation>
</comment>
<feature type="transmembrane region" description="Helical" evidence="7">
    <location>
        <begin position="278"/>
        <end position="298"/>
    </location>
</feature>
<comment type="similarity">
    <text evidence="2 7">Belongs to the CTL (choline transporter-like) family.</text>
</comment>
<dbReference type="PANTHER" id="PTHR12385:SF14">
    <property type="entry name" value="CHOLINE TRANSPORTER-LIKE 2"/>
    <property type="match status" value="1"/>
</dbReference>
<dbReference type="VEuPathDB" id="FungiDB:H310_12745"/>
<feature type="transmembrane region" description="Helical" evidence="7">
    <location>
        <begin position="453"/>
        <end position="471"/>
    </location>
</feature>
<dbReference type="EMBL" id="KI913994">
    <property type="protein sequence ID" value="ETV93134.1"/>
    <property type="molecule type" value="Genomic_DNA"/>
</dbReference>
<feature type="transmembrane region" description="Helical" evidence="7">
    <location>
        <begin position="196"/>
        <end position="217"/>
    </location>
</feature>
<dbReference type="OrthoDB" id="420519at2759"/>
<proteinExistence type="inferred from homology"/>
<keyword evidence="4 7" id="KW-1133">Transmembrane helix</keyword>
<dbReference type="PANTHER" id="PTHR12385">
    <property type="entry name" value="CHOLINE TRANSPORTER-LIKE (SLC FAMILY 44)"/>
    <property type="match status" value="1"/>
</dbReference>
<evidence type="ECO:0000256" key="4">
    <source>
        <dbReference type="ARBA" id="ARBA00022989"/>
    </source>
</evidence>
<name>A0A024TGJ7_9STRA</name>
<dbReference type="InterPro" id="IPR007603">
    <property type="entry name" value="Choline_transptr-like"/>
</dbReference>
<dbReference type="eggNOG" id="KOG1362">
    <property type="taxonomic scope" value="Eukaryota"/>
</dbReference>
<feature type="transmembrane region" description="Helical" evidence="7">
    <location>
        <begin position="549"/>
        <end position="572"/>
    </location>
</feature>
<organism evidence="9">
    <name type="scientific">Aphanomyces invadans</name>
    <dbReference type="NCBI Taxonomy" id="157072"/>
    <lineage>
        <taxon>Eukaryota</taxon>
        <taxon>Sar</taxon>
        <taxon>Stramenopiles</taxon>
        <taxon>Oomycota</taxon>
        <taxon>Saprolegniomycetes</taxon>
        <taxon>Saprolegniales</taxon>
        <taxon>Verrucalvaceae</taxon>
        <taxon>Aphanomyces</taxon>
    </lineage>
</organism>
<dbReference type="GO" id="GO:0022857">
    <property type="term" value="F:transmembrane transporter activity"/>
    <property type="evidence" value="ECO:0007669"/>
    <property type="project" value="UniProtKB-UniRule"/>
</dbReference>
<dbReference type="GO" id="GO:0005886">
    <property type="term" value="C:plasma membrane"/>
    <property type="evidence" value="ECO:0007669"/>
    <property type="project" value="UniProtKB-SubCell"/>
</dbReference>
<reference evidence="9" key="1">
    <citation type="submission" date="2013-12" db="EMBL/GenBank/DDBJ databases">
        <title>The Genome Sequence of Aphanomyces invadans NJM9701.</title>
        <authorList>
            <consortium name="The Broad Institute Genomics Platform"/>
            <person name="Russ C."/>
            <person name="Tyler B."/>
            <person name="van West P."/>
            <person name="Dieguez-Uribeondo J."/>
            <person name="Young S.K."/>
            <person name="Zeng Q."/>
            <person name="Gargeya S."/>
            <person name="Fitzgerald M."/>
            <person name="Abouelleil A."/>
            <person name="Alvarado L."/>
            <person name="Chapman S.B."/>
            <person name="Gainer-Dewar J."/>
            <person name="Goldberg J."/>
            <person name="Griggs A."/>
            <person name="Gujja S."/>
            <person name="Hansen M."/>
            <person name="Howarth C."/>
            <person name="Imamovic A."/>
            <person name="Ireland A."/>
            <person name="Larimer J."/>
            <person name="McCowan C."/>
            <person name="Murphy C."/>
            <person name="Pearson M."/>
            <person name="Poon T.W."/>
            <person name="Priest M."/>
            <person name="Roberts A."/>
            <person name="Saif S."/>
            <person name="Shea T."/>
            <person name="Sykes S."/>
            <person name="Wortman J."/>
            <person name="Nusbaum C."/>
            <person name="Birren B."/>
        </authorList>
    </citation>
    <scope>NUCLEOTIDE SEQUENCE [LARGE SCALE GENOMIC DNA]</scope>
    <source>
        <strain evidence="9">NJM9701</strain>
    </source>
</reference>
<feature type="transmembrane region" description="Helical" evidence="7">
    <location>
        <begin position="63"/>
        <end position="84"/>
    </location>
</feature>
<keyword evidence="5 7" id="KW-0472">Membrane</keyword>
<feature type="transmembrane region" description="Helical" evidence="7">
    <location>
        <begin position="592"/>
        <end position="617"/>
    </location>
</feature>
<feature type="transmembrane region" description="Helical" evidence="7">
    <location>
        <begin position="516"/>
        <end position="537"/>
    </location>
</feature>
<keyword evidence="6" id="KW-0325">Glycoprotein</keyword>
<evidence type="ECO:0000256" key="2">
    <source>
        <dbReference type="ARBA" id="ARBA00007168"/>
    </source>
</evidence>
<evidence type="ECO:0000256" key="5">
    <source>
        <dbReference type="ARBA" id="ARBA00023136"/>
    </source>
</evidence>
<keyword evidence="3 7" id="KW-0812">Transmembrane</keyword>
<dbReference type="GeneID" id="20089795"/>
<feature type="region of interest" description="Disordered" evidence="8">
    <location>
        <begin position="1"/>
        <end position="27"/>
    </location>
</feature>
<feature type="transmembrane region" description="Helical" evidence="7">
    <location>
        <begin position="332"/>
        <end position="354"/>
    </location>
</feature>
<evidence type="ECO:0000313" key="9">
    <source>
        <dbReference type="EMBL" id="ETV93134.1"/>
    </source>
</evidence>
<dbReference type="AlphaFoldDB" id="A0A024TGJ7"/>
<evidence type="ECO:0000256" key="6">
    <source>
        <dbReference type="ARBA" id="ARBA00023180"/>
    </source>
</evidence>
<dbReference type="Pfam" id="PF04515">
    <property type="entry name" value="Choline_transpo"/>
    <property type="match status" value="1"/>
</dbReference>
<dbReference type="RefSeq" id="XP_008878156.1">
    <property type="nucleotide sequence ID" value="XM_008879934.1"/>
</dbReference>
<sequence length="666" mass="72877">MGRKSKTKASLGKAPPGSPKDSPVSPPQYADVVPASPTYGSGQPLLHVRRNAYFEADRKCRDVLCGVLFGAFWVGMATISIFAYQNGNVGALVYPMDHSGKLCNASAPVAFYPHPTLDIKSPYYYGICVAECPTKGQVVSGIAVEYDTVNVFHRCVPSNLTAVSDDVADDYAGILGRAATNFKLLSRFIEDIRKTWRPIVGVSCGIGFLGSVLWMALMHRFPGTVVWGSLFVSVATLVLATGVAAVQANFIQSEVISTAIAASFELQLENYYETGFKYITVVLLTITALLILVLAFMFSRVRLSVGVIHEACRGIGHLPSLYVFPLFQMGKLVALFVYFVASSLYIASCGNISLADLESVVSTGQAQGNVNTKVVEAAVPTLTIEYGNGTTQGSNWMKACFAYNVFGIFWTQQLIEAVTICTIAGAIARFYWCDSSDQLGFAVMKSYGHSFRYHFGSLAFGAAVVAVVQFFRVVLEYVDHQTKHAQNSVVKVVLCCCRACLWCLHKFVKFLSRNGYIVIAMKGSSFCVAIVDAFELVSANLLRIGTLSIVSTFVMFMGKMLIAAVCTLLVFWDITDYEVDLHLSSPFPTLVITAVLAYSIASLFFSVFEIAIDTVLLSICEDEKLNRTTAKYYASKEIRAYLDNSAHHAFDHHKQIESAKRTDVRV</sequence>
<evidence type="ECO:0000256" key="7">
    <source>
        <dbReference type="RuleBase" id="RU368066"/>
    </source>
</evidence>
<gene>
    <name evidence="9" type="ORF">H310_12745</name>
</gene>
<accession>A0A024TGJ7</accession>
<evidence type="ECO:0000256" key="1">
    <source>
        <dbReference type="ARBA" id="ARBA00004141"/>
    </source>
</evidence>
<comment type="function">
    <text evidence="7">Choline transporter.</text>
</comment>